<gene>
    <name evidence="2" type="ORF">Aglo03_26180</name>
</gene>
<feature type="region of interest" description="Disordered" evidence="1">
    <location>
        <begin position="68"/>
        <end position="90"/>
    </location>
</feature>
<name>A0A9W6V7Y2_9PSEU</name>
<dbReference type="EMBL" id="BSSD01000003">
    <property type="protein sequence ID" value="GLW91802.1"/>
    <property type="molecule type" value="Genomic_DNA"/>
</dbReference>
<accession>A0A9W6V7Y2</accession>
<reference evidence="2" key="1">
    <citation type="submission" date="2023-02" db="EMBL/GenBank/DDBJ databases">
        <title>Actinokineospora globicatena NBRC 15670.</title>
        <authorList>
            <person name="Ichikawa N."/>
            <person name="Sato H."/>
            <person name="Tonouchi N."/>
        </authorList>
    </citation>
    <scope>NUCLEOTIDE SEQUENCE</scope>
    <source>
        <strain evidence="2">NBRC 15670</strain>
    </source>
</reference>
<dbReference type="AlphaFoldDB" id="A0A9W6V7Y2"/>
<protein>
    <submittedName>
        <fullName evidence="2">Uncharacterized protein</fullName>
    </submittedName>
</protein>
<proteinExistence type="predicted"/>
<organism evidence="2 3">
    <name type="scientific">Actinokineospora globicatena</name>
    <dbReference type="NCBI Taxonomy" id="103729"/>
    <lineage>
        <taxon>Bacteria</taxon>
        <taxon>Bacillati</taxon>
        <taxon>Actinomycetota</taxon>
        <taxon>Actinomycetes</taxon>
        <taxon>Pseudonocardiales</taxon>
        <taxon>Pseudonocardiaceae</taxon>
        <taxon>Actinokineospora</taxon>
    </lineage>
</organism>
<dbReference type="RefSeq" id="WP_285610579.1">
    <property type="nucleotide sequence ID" value="NZ_BSSD01000003.1"/>
</dbReference>
<sequence length="90" mass="10123">MPTYRFAVVQHQEKRPGRCPVCARKVTRSRTFDQTINPFNVDPETEKPKTRERIQEELRAQAAAWEPDFTHDACSDSAAPQGADAPAPAE</sequence>
<comment type="caution">
    <text evidence="2">The sequence shown here is derived from an EMBL/GenBank/DDBJ whole genome shotgun (WGS) entry which is preliminary data.</text>
</comment>
<evidence type="ECO:0000313" key="2">
    <source>
        <dbReference type="EMBL" id="GLW91802.1"/>
    </source>
</evidence>
<evidence type="ECO:0000313" key="3">
    <source>
        <dbReference type="Proteomes" id="UP001165042"/>
    </source>
</evidence>
<dbReference type="Proteomes" id="UP001165042">
    <property type="component" value="Unassembled WGS sequence"/>
</dbReference>
<evidence type="ECO:0000256" key="1">
    <source>
        <dbReference type="SAM" id="MobiDB-lite"/>
    </source>
</evidence>
<keyword evidence="3" id="KW-1185">Reference proteome</keyword>
<feature type="compositionally biased region" description="Low complexity" evidence="1">
    <location>
        <begin position="78"/>
        <end position="90"/>
    </location>
</feature>